<evidence type="ECO:0000256" key="1">
    <source>
        <dbReference type="SAM" id="MobiDB-lite"/>
    </source>
</evidence>
<feature type="region of interest" description="Disordered" evidence="1">
    <location>
        <begin position="152"/>
        <end position="194"/>
    </location>
</feature>
<name>B2ZBW5_9ASCO</name>
<accession>B2ZBW5</accession>
<feature type="non-terminal residue" evidence="3">
    <location>
        <position position="1"/>
    </location>
</feature>
<feature type="domain" description="GBF1-like tetratricopeptide repeats" evidence="2">
    <location>
        <begin position="3"/>
        <end position="119"/>
    </location>
</feature>
<dbReference type="AlphaFoldDB" id="B2ZBW5"/>
<dbReference type="InterPro" id="IPR056604">
    <property type="entry name" value="GBF1-like_TPR"/>
</dbReference>
<reference evidence="3" key="1">
    <citation type="submission" date="2008-04" db="EMBL/GenBank/DDBJ databases">
        <title>Cloning of Debaryomyces polymorphus genes by complementation in Saccharomyces cerevisiae cells.</title>
        <authorList>
            <person name="Kozlov D.G."/>
            <person name="Abyanova A.R."/>
        </authorList>
    </citation>
    <scope>NUCLEOTIDE SEQUENCE</scope>
    <source>
        <strain evidence="3">VKPM Y2524</strain>
    </source>
</reference>
<sequence>SYALNVLQTGVLKMELDDILTPSKVFEFGLFPLLSELAKPEVIQTDVEGFSATRGETLSLISKVFLHYCNSFSPSEMESTWFDILDNINIFHKLNIRDNDKFTEASMELLKNMFLVLQSNETLVKGSKLWNLSLEKVSISFPTFKNEIMENAEETDKEAKSEGSILANNEEEKQESTKEVESKEPDSSKPAEAI</sequence>
<evidence type="ECO:0000259" key="2">
    <source>
        <dbReference type="Pfam" id="PF23325"/>
    </source>
</evidence>
<organism evidence="3">
    <name type="scientific">Schwanniomyces polymorphus</name>
    <dbReference type="NCBI Taxonomy" id="27301"/>
    <lineage>
        <taxon>Eukaryota</taxon>
        <taxon>Fungi</taxon>
        <taxon>Dikarya</taxon>
        <taxon>Ascomycota</taxon>
        <taxon>Saccharomycotina</taxon>
        <taxon>Pichiomycetes</taxon>
        <taxon>Debaryomycetaceae</taxon>
        <taxon>Schwanniomyces</taxon>
    </lineage>
</organism>
<dbReference type="EMBL" id="EU636775">
    <property type="protein sequence ID" value="ACD03129.1"/>
    <property type="molecule type" value="Genomic_DNA"/>
</dbReference>
<feature type="compositionally biased region" description="Basic and acidic residues" evidence="1">
    <location>
        <begin position="170"/>
        <end position="194"/>
    </location>
</feature>
<proteinExistence type="predicted"/>
<evidence type="ECO:0000313" key="3">
    <source>
        <dbReference type="EMBL" id="ACD03129.1"/>
    </source>
</evidence>
<protein>
    <submittedName>
        <fullName evidence="3">GEA2p-like protein</fullName>
    </submittedName>
</protein>
<dbReference type="Pfam" id="PF23325">
    <property type="entry name" value="TPR_28"/>
    <property type="match status" value="1"/>
</dbReference>